<dbReference type="Pfam" id="PF07963">
    <property type="entry name" value="N_methyl"/>
    <property type="match status" value="1"/>
</dbReference>
<dbReference type="Proteomes" id="UP000315700">
    <property type="component" value="Chromosome"/>
</dbReference>
<dbReference type="AlphaFoldDB" id="A0A517SHX8"/>
<accession>A0A517SHX8</accession>
<dbReference type="PANTHER" id="PTHR30093:SF2">
    <property type="entry name" value="TYPE II SECRETION SYSTEM PROTEIN H"/>
    <property type="match status" value="1"/>
</dbReference>
<dbReference type="RefSeq" id="WP_145031915.1">
    <property type="nucleotide sequence ID" value="NZ_CP036271.1"/>
</dbReference>
<keyword evidence="4" id="KW-1185">Reference proteome</keyword>
<proteinExistence type="predicted"/>
<evidence type="ECO:0000313" key="4">
    <source>
        <dbReference type="Proteomes" id="UP000315700"/>
    </source>
</evidence>
<dbReference type="SUPFAM" id="SSF54523">
    <property type="entry name" value="Pili subunits"/>
    <property type="match status" value="1"/>
</dbReference>
<evidence type="ECO:0000256" key="1">
    <source>
        <dbReference type="SAM" id="Phobius"/>
    </source>
</evidence>
<sequence length="382" mass="39637">MLTRRTALRRAAPRRGFTLIELLVVISIIATLAALILPAVQNARATARRTECLNNIRNLGIAAQSYATSRNGSLPYLTDLSAPINWGTASTPVNAGTPWTVQLFPFIELGPLGERLAASTNDGTGVNTTTGLAEVKNKVLNCPDDPNDNLPGNLSYAINVGYISNAIYGADMTVNATGTPTAGHVSSLYDYSFNGTGATPIPADDREVARGTGVSWPDVQIKLDQVSRADGTTATLLFAENLQAQNWAGRAPAATGDIEISDFSFGLPVANSGTNYVIAASTTAGGVGVAGTAAAPVKGTSLAIPAGFRGVVASNGMINANLQGAEGQAQRPSSTHSGGVNVIFCGGNGRFLNQTMDAMVYSSLLTWDGSRKGQNIVSDTEF</sequence>
<dbReference type="Pfam" id="PF07596">
    <property type="entry name" value="SBP_bac_10"/>
    <property type="match status" value="1"/>
</dbReference>
<evidence type="ECO:0000259" key="2">
    <source>
        <dbReference type="Pfam" id="PF07596"/>
    </source>
</evidence>
<dbReference type="OrthoDB" id="269098at2"/>
<dbReference type="InterPro" id="IPR011453">
    <property type="entry name" value="DUF1559"/>
</dbReference>
<feature type="domain" description="DUF1559" evidence="2">
    <location>
        <begin position="41"/>
        <end position="358"/>
    </location>
</feature>
<dbReference type="KEGG" id="ccos:Pan44_37790"/>
<feature type="transmembrane region" description="Helical" evidence="1">
    <location>
        <begin position="20"/>
        <end position="40"/>
    </location>
</feature>
<gene>
    <name evidence="3" type="ORF">Pan44_37790</name>
</gene>
<keyword evidence="1" id="KW-0472">Membrane</keyword>
<dbReference type="PANTHER" id="PTHR30093">
    <property type="entry name" value="GENERAL SECRETION PATHWAY PROTEIN G"/>
    <property type="match status" value="1"/>
</dbReference>
<dbReference type="NCBIfam" id="TIGR02532">
    <property type="entry name" value="IV_pilin_GFxxxE"/>
    <property type="match status" value="1"/>
</dbReference>
<name>A0A517SHX8_9PLAN</name>
<evidence type="ECO:0000313" key="3">
    <source>
        <dbReference type="EMBL" id="QDT55733.1"/>
    </source>
</evidence>
<protein>
    <submittedName>
        <fullName evidence="3">Putative major pilin subunit</fullName>
    </submittedName>
</protein>
<keyword evidence="1" id="KW-0812">Transmembrane</keyword>
<reference evidence="3 4" key="1">
    <citation type="submission" date="2019-02" db="EMBL/GenBank/DDBJ databases">
        <title>Deep-cultivation of Planctomycetes and their phenomic and genomic characterization uncovers novel biology.</title>
        <authorList>
            <person name="Wiegand S."/>
            <person name="Jogler M."/>
            <person name="Boedeker C."/>
            <person name="Pinto D."/>
            <person name="Vollmers J."/>
            <person name="Rivas-Marin E."/>
            <person name="Kohn T."/>
            <person name="Peeters S.H."/>
            <person name="Heuer A."/>
            <person name="Rast P."/>
            <person name="Oberbeckmann S."/>
            <person name="Bunk B."/>
            <person name="Jeske O."/>
            <person name="Meyerdierks A."/>
            <person name="Storesund J.E."/>
            <person name="Kallscheuer N."/>
            <person name="Luecker S."/>
            <person name="Lage O.M."/>
            <person name="Pohl T."/>
            <person name="Merkel B.J."/>
            <person name="Hornburger P."/>
            <person name="Mueller R.-W."/>
            <person name="Bruemmer F."/>
            <person name="Labrenz M."/>
            <person name="Spormann A.M."/>
            <person name="Op den Camp H."/>
            <person name="Overmann J."/>
            <person name="Amann R."/>
            <person name="Jetten M.S.M."/>
            <person name="Mascher T."/>
            <person name="Medema M.H."/>
            <person name="Devos D.P."/>
            <person name="Kaster A.-K."/>
            <person name="Ovreas L."/>
            <person name="Rohde M."/>
            <person name="Galperin M.Y."/>
            <person name="Jogler C."/>
        </authorList>
    </citation>
    <scope>NUCLEOTIDE SEQUENCE [LARGE SCALE GENOMIC DNA]</scope>
    <source>
        <strain evidence="3 4">Pan44</strain>
    </source>
</reference>
<dbReference type="InParanoid" id="A0A517SHX8"/>
<dbReference type="EMBL" id="CP036271">
    <property type="protein sequence ID" value="QDT55733.1"/>
    <property type="molecule type" value="Genomic_DNA"/>
</dbReference>
<keyword evidence="1" id="KW-1133">Transmembrane helix</keyword>
<dbReference type="InterPro" id="IPR012902">
    <property type="entry name" value="N_methyl_site"/>
</dbReference>
<organism evidence="3 4">
    <name type="scientific">Caulifigura coniformis</name>
    <dbReference type="NCBI Taxonomy" id="2527983"/>
    <lineage>
        <taxon>Bacteria</taxon>
        <taxon>Pseudomonadati</taxon>
        <taxon>Planctomycetota</taxon>
        <taxon>Planctomycetia</taxon>
        <taxon>Planctomycetales</taxon>
        <taxon>Planctomycetaceae</taxon>
        <taxon>Caulifigura</taxon>
    </lineage>
</organism>
<dbReference type="PROSITE" id="PS00409">
    <property type="entry name" value="PROKAR_NTER_METHYL"/>
    <property type="match status" value="1"/>
</dbReference>
<dbReference type="Gene3D" id="3.30.700.10">
    <property type="entry name" value="Glycoprotein, Type 4 Pilin"/>
    <property type="match status" value="1"/>
</dbReference>
<dbReference type="InterPro" id="IPR045584">
    <property type="entry name" value="Pilin-like"/>
</dbReference>